<evidence type="ECO:0000256" key="1">
    <source>
        <dbReference type="ARBA" id="ARBA00004613"/>
    </source>
</evidence>
<evidence type="ECO:0000256" key="3">
    <source>
        <dbReference type="ARBA" id="ARBA00022525"/>
    </source>
</evidence>
<protein>
    <recommendedName>
        <fullName evidence="5">RxLR effector protein</fullName>
    </recommendedName>
</protein>
<keyword evidence="3 5" id="KW-0964">Secreted</keyword>
<dbReference type="EMBL" id="JH159153">
    <property type="protein sequence ID" value="EGZ19362.1"/>
    <property type="molecule type" value="Genomic_DNA"/>
</dbReference>
<evidence type="ECO:0000256" key="5">
    <source>
        <dbReference type="RuleBase" id="RU367124"/>
    </source>
</evidence>
<organism evidence="6 7">
    <name type="scientific">Phytophthora sojae (strain P6497)</name>
    <name type="common">Soybean stem and root rot agent</name>
    <name type="synonym">Phytophthora megasperma f. sp. glycines</name>
    <dbReference type="NCBI Taxonomy" id="1094619"/>
    <lineage>
        <taxon>Eukaryota</taxon>
        <taxon>Sar</taxon>
        <taxon>Stramenopiles</taxon>
        <taxon>Oomycota</taxon>
        <taxon>Peronosporomycetes</taxon>
        <taxon>Peronosporales</taxon>
        <taxon>Peronosporaceae</taxon>
        <taxon>Phytophthora</taxon>
    </lineage>
</organism>
<evidence type="ECO:0000256" key="4">
    <source>
        <dbReference type="ARBA" id="ARBA00022729"/>
    </source>
</evidence>
<reference evidence="6 7" key="1">
    <citation type="journal article" date="2006" name="Science">
        <title>Phytophthora genome sequences uncover evolutionary origins and mechanisms of pathogenesis.</title>
        <authorList>
            <person name="Tyler B.M."/>
            <person name="Tripathy S."/>
            <person name="Zhang X."/>
            <person name="Dehal P."/>
            <person name="Jiang R.H."/>
            <person name="Aerts A."/>
            <person name="Arredondo F.D."/>
            <person name="Baxter L."/>
            <person name="Bensasson D."/>
            <person name="Beynon J.L."/>
            <person name="Chapman J."/>
            <person name="Damasceno C.M."/>
            <person name="Dorrance A.E."/>
            <person name="Dou D."/>
            <person name="Dickerman A.W."/>
            <person name="Dubchak I.L."/>
            <person name="Garbelotto M."/>
            <person name="Gijzen M."/>
            <person name="Gordon S.G."/>
            <person name="Govers F."/>
            <person name="Grunwald N.J."/>
            <person name="Huang W."/>
            <person name="Ivors K.L."/>
            <person name="Jones R.W."/>
            <person name="Kamoun S."/>
            <person name="Krampis K."/>
            <person name="Lamour K.H."/>
            <person name="Lee M.K."/>
            <person name="McDonald W.H."/>
            <person name="Medina M."/>
            <person name="Meijer H.J."/>
            <person name="Nordberg E.K."/>
            <person name="Maclean D.J."/>
            <person name="Ospina-Giraldo M.D."/>
            <person name="Morris P.F."/>
            <person name="Phuntumart V."/>
            <person name="Putnam N.H."/>
            <person name="Rash S."/>
            <person name="Rose J.K."/>
            <person name="Sakihama Y."/>
            <person name="Salamov A.A."/>
            <person name="Savidor A."/>
            <person name="Scheuring C.F."/>
            <person name="Smith B.M."/>
            <person name="Sobral B.W."/>
            <person name="Terry A."/>
            <person name="Torto-Alalibo T.A."/>
            <person name="Win J."/>
            <person name="Xu Z."/>
            <person name="Zhang H."/>
            <person name="Grigoriev I.V."/>
            <person name="Rokhsar D.S."/>
            <person name="Boore J.L."/>
        </authorList>
    </citation>
    <scope>NUCLEOTIDE SEQUENCE [LARGE SCALE GENOMIC DNA]</scope>
    <source>
        <strain evidence="6 7">P6497</strain>
    </source>
</reference>
<dbReference type="OMA" id="KHKRVAD"/>
<dbReference type="Proteomes" id="UP000002640">
    <property type="component" value="Unassembled WGS sequence"/>
</dbReference>
<name>G4Z3J0_PHYSP</name>
<comment type="subcellular location">
    <subcellularLocation>
        <location evidence="1 5">Secreted</location>
    </subcellularLocation>
</comment>
<gene>
    <name evidence="6" type="ORF">PHYSODRAFT_297954</name>
</gene>
<comment type="domain">
    <text evidence="5">The RxLR-dEER motif acts to carry the protein into the host cell cytoplasm through binding to cell surface phosphatidylinositol-3-phosphate.</text>
</comment>
<dbReference type="GeneID" id="20641560"/>
<feature type="chain" id="PRO_5044963635" description="RxLR effector protein" evidence="5">
    <location>
        <begin position="25"/>
        <end position="155"/>
    </location>
</feature>
<accession>G4Z3J0</accession>
<evidence type="ECO:0000256" key="2">
    <source>
        <dbReference type="ARBA" id="ARBA00010400"/>
    </source>
</evidence>
<dbReference type="KEGG" id="psoj:PHYSODRAFT_297954"/>
<keyword evidence="7" id="KW-1185">Reference proteome</keyword>
<keyword evidence="4 5" id="KW-0732">Signal</keyword>
<proteinExistence type="inferred from homology"/>
<dbReference type="InterPro" id="IPR031825">
    <property type="entry name" value="RXLR"/>
</dbReference>
<comment type="similarity">
    <text evidence="2 5">Belongs to the RxLR effector family.</text>
</comment>
<feature type="signal peptide" evidence="5">
    <location>
        <begin position="1"/>
        <end position="24"/>
    </location>
</feature>
<dbReference type="Pfam" id="PF16810">
    <property type="entry name" value="RXLR"/>
    <property type="match status" value="1"/>
</dbReference>
<comment type="function">
    <text evidence="5">Effector that suppresses plant defense responses during pathogen infection.</text>
</comment>
<evidence type="ECO:0000313" key="6">
    <source>
        <dbReference type="EMBL" id="EGZ19362.1"/>
    </source>
</evidence>
<evidence type="ECO:0000313" key="7">
    <source>
        <dbReference type="Proteomes" id="UP000002640"/>
    </source>
</evidence>
<dbReference type="AlphaFoldDB" id="G4Z3J0"/>
<dbReference type="InParanoid" id="G4Z3J0"/>
<sequence>MRLSYPYILLVLAAVSHVNFQATASDSVKLAPRLNQPDVTALEHGNEHKALRDYSIDADDEERAIIDFMKVFDVRKWFRTAVVQNVEKDFKMETVANMLATSNDRKRMFKVWDKFYSLPEVTKQLADFRKHKRVADLLADYTKHRQALNLKAKAK</sequence>
<dbReference type="RefSeq" id="XP_009522079.1">
    <property type="nucleotide sequence ID" value="XM_009523784.1"/>
</dbReference>